<evidence type="ECO:0000256" key="8">
    <source>
        <dbReference type="ARBA" id="ARBA00022989"/>
    </source>
</evidence>
<evidence type="ECO:0000313" key="12">
    <source>
        <dbReference type="Proteomes" id="UP000612680"/>
    </source>
</evidence>
<evidence type="ECO:0000259" key="10">
    <source>
        <dbReference type="Pfam" id="PF03544"/>
    </source>
</evidence>
<keyword evidence="4" id="KW-1003">Cell membrane</keyword>
<keyword evidence="8" id="KW-1133">Transmembrane helix</keyword>
<keyword evidence="3" id="KW-0813">Transport</keyword>
<organism evidence="11 12">
    <name type="scientific">Dyadobacter sandarakinus</name>
    <dbReference type="NCBI Taxonomy" id="2747268"/>
    <lineage>
        <taxon>Bacteria</taxon>
        <taxon>Pseudomonadati</taxon>
        <taxon>Bacteroidota</taxon>
        <taxon>Cytophagia</taxon>
        <taxon>Cytophagales</taxon>
        <taxon>Spirosomataceae</taxon>
        <taxon>Dyadobacter</taxon>
    </lineage>
</organism>
<keyword evidence="7" id="KW-0653">Protein transport</keyword>
<evidence type="ECO:0000256" key="7">
    <source>
        <dbReference type="ARBA" id="ARBA00022927"/>
    </source>
</evidence>
<evidence type="ECO:0000256" key="5">
    <source>
        <dbReference type="ARBA" id="ARBA00022519"/>
    </source>
</evidence>
<keyword evidence="9" id="KW-0472">Membrane</keyword>
<reference evidence="11 12" key="1">
    <citation type="submission" date="2020-06" db="EMBL/GenBank/DDBJ databases">
        <title>Dyadobacter sandarakinus sp. nov., isolated from the soil of the Arctic Yellow River Station.</title>
        <authorList>
            <person name="Zhang Y."/>
            <person name="Peng F."/>
        </authorList>
    </citation>
    <scope>NUCLEOTIDE SEQUENCE [LARGE SCALE GENOMIC DNA]</scope>
    <source>
        <strain evidence="11 12">Q3-56</strain>
    </source>
</reference>
<evidence type="ECO:0000256" key="6">
    <source>
        <dbReference type="ARBA" id="ARBA00022692"/>
    </source>
</evidence>
<evidence type="ECO:0000256" key="4">
    <source>
        <dbReference type="ARBA" id="ARBA00022475"/>
    </source>
</evidence>
<proteinExistence type="inferred from homology"/>
<evidence type="ECO:0000256" key="2">
    <source>
        <dbReference type="ARBA" id="ARBA00006555"/>
    </source>
</evidence>
<dbReference type="Pfam" id="PF03544">
    <property type="entry name" value="TonB_C"/>
    <property type="match status" value="1"/>
</dbReference>
<keyword evidence="6" id="KW-0812">Transmembrane</keyword>
<dbReference type="PANTHER" id="PTHR33446">
    <property type="entry name" value="PROTEIN TONB-RELATED"/>
    <property type="match status" value="1"/>
</dbReference>
<dbReference type="EMBL" id="CP056775">
    <property type="protein sequence ID" value="QRR03258.1"/>
    <property type="molecule type" value="Genomic_DNA"/>
</dbReference>
<dbReference type="Proteomes" id="UP000612680">
    <property type="component" value="Chromosome"/>
</dbReference>
<dbReference type="NCBIfam" id="TIGR01352">
    <property type="entry name" value="tonB_Cterm"/>
    <property type="match status" value="1"/>
</dbReference>
<evidence type="ECO:0000256" key="9">
    <source>
        <dbReference type="ARBA" id="ARBA00023136"/>
    </source>
</evidence>
<keyword evidence="5" id="KW-0997">Cell inner membrane</keyword>
<comment type="similarity">
    <text evidence="2">Belongs to the TonB family.</text>
</comment>
<dbReference type="InterPro" id="IPR037682">
    <property type="entry name" value="TonB_C"/>
</dbReference>
<dbReference type="SUPFAM" id="SSF74653">
    <property type="entry name" value="TolA/TonB C-terminal domain"/>
    <property type="match status" value="1"/>
</dbReference>
<evidence type="ECO:0000313" key="11">
    <source>
        <dbReference type="EMBL" id="QRR03258.1"/>
    </source>
</evidence>
<dbReference type="InterPro" id="IPR006260">
    <property type="entry name" value="TonB/TolA_C"/>
</dbReference>
<dbReference type="Gene3D" id="3.30.1150.10">
    <property type="match status" value="1"/>
</dbReference>
<sequence length="147" mass="16560">MKKMNKRAYLLVMYLYPAVVLTGLSSIASGQVQQSVSKVQNQHEEPGDRIFLVVAQQPEFFGGKEARRKFFADHLRVPKTASQTSGKVFVSFVVNTDGSWQDVTLLKSLGKKYDEEALRVVNLMPKWNPGREAGKVVRVKYILPVAF</sequence>
<evidence type="ECO:0000256" key="3">
    <source>
        <dbReference type="ARBA" id="ARBA00022448"/>
    </source>
</evidence>
<keyword evidence="12" id="KW-1185">Reference proteome</keyword>
<name>A0ABX7IDR9_9BACT</name>
<dbReference type="RefSeq" id="WP_204659023.1">
    <property type="nucleotide sequence ID" value="NZ_CP056775.1"/>
</dbReference>
<gene>
    <name evidence="11" type="ORF">HWI92_21240</name>
</gene>
<accession>A0ABX7IDR9</accession>
<dbReference type="InterPro" id="IPR051045">
    <property type="entry name" value="TonB-dependent_transducer"/>
</dbReference>
<evidence type="ECO:0000256" key="1">
    <source>
        <dbReference type="ARBA" id="ARBA00004383"/>
    </source>
</evidence>
<dbReference type="PANTHER" id="PTHR33446:SF2">
    <property type="entry name" value="PROTEIN TONB"/>
    <property type="match status" value="1"/>
</dbReference>
<feature type="domain" description="TonB C-terminal" evidence="10">
    <location>
        <begin position="83"/>
        <end position="147"/>
    </location>
</feature>
<comment type="subcellular location">
    <subcellularLocation>
        <location evidence="1">Cell inner membrane</location>
        <topology evidence="1">Single-pass membrane protein</topology>
        <orientation evidence="1">Periplasmic side</orientation>
    </subcellularLocation>
</comment>
<protein>
    <submittedName>
        <fullName evidence="11">TonB family protein</fullName>
    </submittedName>
</protein>